<dbReference type="GO" id="GO:0003677">
    <property type="term" value="F:DNA binding"/>
    <property type="evidence" value="ECO:0007669"/>
    <property type="project" value="InterPro"/>
</dbReference>
<evidence type="ECO:0000256" key="1">
    <source>
        <dbReference type="SAM" id="MobiDB-lite"/>
    </source>
</evidence>
<dbReference type="SUPFAM" id="SSF47413">
    <property type="entry name" value="lambda repressor-like DNA-binding domains"/>
    <property type="match status" value="1"/>
</dbReference>
<gene>
    <name evidence="3" type="ORF">BEK98_43840</name>
</gene>
<dbReference type="AlphaFoldDB" id="A0A233RVM9"/>
<feature type="region of interest" description="Disordered" evidence="1">
    <location>
        <begin position="257"/>
        <end position="303"/>
    </location>
</feature>
<dbReference type="Proteomes" id="UP000215483">
    <property type="component" value="Unassembled WGS sequence"/>
</dbReference>
<dbReference type="RefSeq" id="WP_094222601.1">
    <property type="nucleotide sequence ID" value="NZ_MCGQ01000072.1"/>
</dbReference>
<sequence length="303" mass="34096">MCRPEKPLITSNTALRELQEWLREQRERTRQGYRALSVRAGCHATTLQRAASGETVPKLPTVLNYARACDASPEEARRLWKRARFEETRLARGGRGRPAPRPEFIRDFIDLSAALVELYEKAGSPPQRTMAQRAGGYGALPRSTAHRIVNKQAVPHGLQQFQAYMRACEVPEAEWPDWEAAWTRAWRQEKQNDLADLTIAARDAYPSATARALAALYTETPGLNEMRYLRKLRELQEADGHLYVTSNGVLHRAAAEVKHHSNTGLRRGRRRPGRSPQVPERPVPGQLSIPIGDPESEAAAPLF</sequence>
<dbReference type="Pfam" id="PF13560">
    <property type="entry name" value="HTH_31"/>
    <property type="match status" value="1"/>
</dbReference>
<proteinExistence type="predicted"/>
<reference evidence="3 4" key="1">
    <citation type="submission" date="2016-07" db="EMBL/GenBank/DDBJ databases">
        <title>Draft genome of Streptomyces diastatochromogenes.</title>
        <authorList>
            <person name="Podduturi R."/>
            <person name="Lukassen M.B."/>
            <person name="Clausen N."/>
            <person name="Nielsen J.L."/>
            <person name="Jorgensen N.O."/>
        </authorList>
    </citation>
    <scope>NUCLEOTIDE SEQUENCE [LARGE SCALE GENOMIC DNA]</scope>
    <source>
        <strain evidence="3 4">DSM 40608</strain>
    </source>
</reference>
<protein>
    <recommendedName>
        <fullName evidence="2">HTH cro/C1-type domain-containing protein</fullName>
    </recommendedName>
</protein>
<evidence type="ECO:0000259" key="2">
    <source>
        <dbReference type="SMART" id="SM00530"/>
    </source>
</evidence>
<dbReference type="Gene3D" id="1.10.260.40">
    <property type="entry name" value="lambda repressor-like DNA-binding domains"/>
    <property type="match status" value="1"/>
</dbReference>
<comment type="caution">
    <text evidence="3">The sequence shown here is derived from an EMBL/GenBank/DDBJ whole genome shotgun (WGS) entry which is preliminary data.</text>
</comment>
<name>A0A233RVM9_STRDA</name>
<feature type="domain" description="HTH cro/C1-type" evidence="2">
    <location>
        <begin position="21"/>
        <end position="76"/>
    </location>
</feature>
<dbReference type="InterPro" id="IPR010982">
    <property type="entry name" value="Lambda_DNA-bd_dom_sf"/>
</dbReference>
<dbReference type="EMBL" id="MCGQ01000072">
    <property type="protein sequence ID" value="OXY87464.1"/>
    <property type="molecule type" value="Genomic_DNA"/>
</dbReference>
<dbReference type="SMART" id="SM00530">
    <property type="entry name" value="HTH_XRE"/>
    <property type="match status" value="1"/>
</dbReference>
<evidence type="ECO:0000313" key="4">
    <source>
        <dbReference type="Proteomes" id="UP000215483"/>
    </source>
</evidence>
<dbReference type="OrthoDB" id="4155684at2"/>
<dbReference type="CDD" id="cd00093">
    <property type="entry name" value="HTH_XRE"/>
    <property type="match status" value="1"/>
</dbReference>
<dbReference type="InterPro" id="IPR001387">
    <property type="entry name" value="Cro/C1-type_HTH"/>
</dbReference>
<accession>A0A233RVM9</accession>
<organism evidence="3 4">
    <name type="scientific">Streptomyces diastatochromogenes</name>
    <dbReference type="NCBI Taxonomy" id="42236"/>
    <lineage>
        <taxon>Bacteria</taxon>
        <taxon>Bacillati</taxon>
        <taxon>Actinomycetota</taxon>
        <taxon>Actinomycetes</taxon>
        <taxon>Kitasatosporales</taxon>
        <taxon>Streptomycetaceae</taxon>
        <taxon>Streptomyces</taxon>
    </lineage>
</organism>
<evidence type="ECO:0000313" key="3">
    <source>
        <dbReference type="EMBL" id="OXY87464.1"/>
    </source>
</evidence>
<keyword evidence="4" id="KW-1185">Reference proteome</keyword>